<keyword evidence="12" id="KW-0472">Membrane</keyword>
<keyword evidence="17" id="KW-1185">Reference proteome</keyword>
<dbReference type="SUPFAM" id="SSF46689">
    <property type="entry name" value="Homeodomain-like"/>
    <property type="match status" value="1"/>
</dbReference>
<dbReference type="PROSITE" id="PS50109">
    <property type="entry name" value="HIS_KIN"/>
    <property type="match status" value="1"/>
</dbReference>
<keyword evidence="3 11" id="KW-0597">Phosphoprotein</keyword>
<accession>A0A7X3D0L2</accession>
<dbReference type="InterPro" id="IPR005467">
    <property type="entry name" value="His_kinase_dom"/>
</dbReference>
<dbReference type="FunFam" id="1.10.287.130:FF:000045">
    <property type="entry name" value="Two-component system sensor histidine kinase/response regulator"/>
    <property type="match status" value="1"/>
</dbReference>
<dbReference type="Gene3D" id="1.10.287.130">
    <property type="match status" value="1"/>
</dbReference>
<protein>
    <recommendedName>
        <fullName evidence="2">histidine kinase</fullName>
        <ecNumber evidence="2">2.7.13.3</ecNumber>
    </recommendedName>
</protein>
<dbReference type="InterPro" id="IPR009057">
    <property type="entry name" value="Homeodomain-like_sf"/>
</dbReference>
<dbReference type="InterPro" id="IPR011006">
    <property type="entry name" value="CheY-like_superfamily"/>
</dbReference>
<keyword evidence="8" id="KW-0902">Two-component regulatory system</keyword>
<evidence type="ECO:0000256" key="11">
    <source>
        <dbReference type="PROSITE-ProRule" id="PRU00169"/>
    </source>
</evidence>
<dbReference type="InterPro" id="IPR036097">
    <property type="entry name" value="HisK_dim/P_sf"/>
</dbReference>
<organism evidence="16 17">
    <name type="scientific">Zobellia amurskyensis</name>
    <dbReference type="NCBI Taxonomy" id="248905"/>
    <lineage>
        <taxon>Bacteria</taxon>
        <taxon>Pseudomonadati</taxon>
        <taxon>Bacteroidota</taxon>
        <taxon>Flavobacteriia</taxon>
        <taxon>Flavobacteriales</taxon>
        <taxon>Flavobacteriaceae</taxon>
        <taxon>Zobellia</taxon>
    </lineage>
</organism>
<dbReference type="SMART" id="SM00388">
    <property type="entry name" value="HisKA"/>
    <property type="match status" value="1"/>
</dbReference>
<evidence type="ECO:0000256" key="4">
    <source>
        <dbReference type="ARBA" id="ARBA00022679"/>
    </source>
</evidence>
<comment type="caution">
    <text evidence="16">The sequence shown here is derived from an EMBL/GenBank/DDBJ whole genome shotgun (WGS) entry which is preliminary data.</text>
</comment>
<dbReference type="PANTHER" id="PTHR43547:SF2">
    <property type="entry name" value="HYBRID SIGNAL TRANSDUCTION HISTIDINE KINASE C"/>
    <property type="match status" value="1"/>
</dbReference>
<evidence type="ECO:0000256" key="3">
    <source>
        <dbReference type="ARBA" id="ARBA00022553"/>
    </source>
</evidence>
<comment type="catalytic activity">
    <reaction evidence="1">
        <text>ATP + protein L-histidine = ADP + protein N-phospho-L-histidine.</text>
        <dbReference type="EC" id="2.7.13.3"/>
    </reaction>
</comment>
<dbReference type="Pfam" id="PF00072">
    <property type="entry name" value="Response_reg"/>
    <property type="match status" value="1"/>
</dbReference>
<dbReference type="Pfam" id="PF12833">
    <property type="entry name" value="HTH_18"/>
    <property type="match status" value="1"/>
</dbReference>
<evidence type="ECO:0000256" key="2">
    <source>
        <dbReference type="ARBA" id="ARBA00012438"/>
    </source>
</evidence>
<name>A0A7X3D0L2_9FLAO</name>
<keyword evidence="12" id="KW-1133">Transmembrane helix</keyword>
<dbReference type="OrthoDB" id="358279at2"/>
<dbReference type="EC" id="2.7.13.3" evidence="2"/>
<dbReference type="InterPro" id="IPR001789">
    <property type="entry name" value="Sig_transdc_resp-reg_receiver"/>
</dbReference>
<dbReference type="PROSITE" id="PS50110">
    <property type="entry name" value="RESPONSE_REGULATORY"/>
    <property type="match status" value="1"/>
</dbReference>
<evidence type="ECO:0000256" key="7">
    <source>
        <dbReference type="ARBA" id="ARBA00022840"/>
    </source>
</evidence>
<evidence type="ECO:0000256" key="1">
    <source>
        <dbReference type="ARBA" id="ARBA00000085"/>
    </source>
</evidence>
<evidence type="ECO:0000259" key="13">
    <source>
        <dbReference type="PROSITE" id="PS01124"/>
    </source>
</evidence>
<dbReference type="Pfam" id="PF02518">
    <property type="entry name" value="HATPase_c"/>
    <property type="match status" value="1"/>
</dbReference>
<dbReference type="Pfam" id="PF07495">
    <property type="entry name" value="Y_Y_Y"/>
    <property type="match status" value="1"/>
</dbReference>
<feature type="domain" description="HTH araC/xylS-type" evidence="13">
    <location>
        <begin position="1312"/>
        <end position="1411"/>
    </location>
</feature>
<keyword evidence="10" id="KW-0804">Transcription</keyword>
<keyword evidence="6" id="KW-0418">Kinase</keyword>
<dbReference type="InterPro" id="IPR004358">
    <property type="entry name" value="Sig_transdc_His_kin-like_C"/>
</dbReference>
<dbReference type="GO" id="GO:0043565">
    <property type="term" value="F:sequence-specific DNA binding"/>
    <property type="evidence" value="ECO:0007669"/>
    <property type="project" value="InterPro"/>
</dbReference>
<dbReference type="Proteomes" id="UP000540519">
    <property type="component" value="Unassembled WGS sequence"/>
</dbReference>
<feature type="domain" description="Response regulatory" evidence="15">
    <location>
        <begin position="1165"/>
        <end position="1280"/>
    </location>
</feature>
<evidence type="ECO:0000313" key="16">
    <source>
        <dbReference type="EMBL" id="MUH35224.1"/>
    </source>
</evidence>
<dbReference type="FunFam" id="2.60.40.10:FF:000791">
    <property type="entry name" value="Two-component system sensor histidine kinase/response regulator"/>
    <property type="match status" value="1"/>
</dbReference>
<dbReference type="Gene3D" id="3.30.565.10">
    <property type="entry name" value="Histidine kinase-like ATPase, C-terminal domain"/>
    <property type="match status" value="1"/>
</dbReference>
<dbReference type="InterPro" id="IPR036890">
    <property type="entry name" value="HATPase_C_sf"/>
</dbReference>
<evidence type="ECO:0000256" key="12">
    <source>
        <dbReference type="SAM" id="Phobius"/>
    </source>
</evidence>
<dbReference type="SUPFAM" id="SSF63829">
    <property type="entry name" value="Calcium-dependent phosphotriesterase"/>
    <property type="match status" value="3"/>
</dbReference>
<dbReference type="Gene3D" id="2.60.40.10">
    <property type="entry name" value="Immunoglobulins"/>
    <property type="match status" value="1"/>
</dbReference>
<proteinExistence type="predicted"/>
<evidence type="ECO:0000256" key="8">
    <source>
        <dbReference type="ARBA" id="ARBA00023012"/>
    </source>
</evidence>
<dbReference type="InterPro" id="IPR003594">
    <property type="entry name" value="HATPase_dom"/>
</dbReference>
<dbReference type="SUPFAM" id="SSF52172">
    <property type="entry name" value="CheY-like"/>
    <property type="match status" value="1"/>
</dbReference>
<dbReference type="SMART" id="SM00342">
    <property type="entry name" value="HTH_ARAC"/>
    <property type="match status" value="1"/>
</dbReference>
<evidence type="ECO:0000313" key="17">
    <source>
        <dbReference type="Proteomes" id="UP000540519"/>
    </source>
</evidence>
<dbReference type="Gene3D" id="1.10.10.60">
    <property type="entry name" value="Homeodomain-like"/>
    <property type="match status" value="2"/>
</dbReference>
<dbReference type="GO" id="GO:0003700">
    <property type="term" value="F:DNA-binding transcription factor activity"/>
    <property type="evidence" value="ECO:0007669"/>
    <property type="project" value="InterPro"/>
</dbReference>
<dbReference type="PRINTS" id="PR00344">
    <property type="entry name" value="BCTRLSENSOR"/>
</dbReference>
<sequence>MLKTTFEKSHILLVRNKCFWTLCSFFLFLNVFTGSSQNHISFKHITTSDGLSQSDINAIYQDKQGFMWFGTHDGLNKYDGYKFTVYNPSTNKPSKISSNLVSSIVGDDKGNLWVGTTGSGLNFYNSATGKFTSYTNDEEKATSLIGNHVTTLYRDSKNRLWIGVRDGLDMVDLNSPHDKVEFQHFSSEQDPFIIGWDGSSIYTIYEDKNGQILVGGATGLFKLKKDSNGRDYFGNVSSTLGLPDCIVKSITEDNLGRLIIATNMGLFCQVKGKGRELVKIDDTNFNCLLVDNNNRIWAGSNEGLFYFENTSLDKKPKFIKLFTYDSRDVGSISKNIIKSLYLDKTGIIWIGTNGGGVNTFDPGKKLFLNVRNTPDPQSLSYDKIRAMYEDSNGTVWVGTEGGGLNMLLKKDDDGNYNKFQHFSSISRTFAIAEAKIDNKKTLLIGAESSPGLYFLDISNPNKVKESNLNPQGLMHGVFSLLNDSGGNIWIGTYTSGVHRWIKKEDGKGYYKSTFKSFPKQSNALPSNIIRDILEDHEGNIWFATGDGLSRLNAVERYKKQPKFESYKNDSDNPKSISHNYILSLYQSAAGELWIGTFGGGLNKFVPGENGEDSSFISYSIGDGLPNNVIKGILEDREGNLWLSTNMGLSKFNPTNESFKNYNESDGLQDNEFQELACVKRSDGEMLFGGINGFNAFYPEEINDNEQPAETVITDLLVSNTSVKIGEKVNGKVILEKSINQIDNVELSYIQNNFSFEFAALHYAAPSKNKFAYMLDGFDKDWVQTTSDKRFATYTNLGPGDYVFKVKASNNDGLWDQSPSEIKIKITPPIWLSSAAYLFYGLLVLGVLWLFWRYTFIRTSKKHQLELDHLEKEKSEEMQRVKLEFFTNISHEFRTPLTLIKGPLEYLRKDGLKVSQTKVQEQYNIMYKNTNYLLKLVNQLLDFRKIDQGKMHLVVRNSNVVEFIQEVCQPFQFLAHKQNVDFNISATDDTIISWFDHDALEKIMNNLLSNAFKYTPDGGHINVEISIEKKDAHDGKDRNVLIKVRDSGLGIAKNRVNTIFERFNTQDKKDRRNLQGAGIGLSFTKNLIELHQGSIVVKSKPNKGTDFVVRLPMEKDTYMNIPEVSLKEVSESDFLVRSSETESFAIGINDEIVDEDVSKSRPKLPILLIVDDNADIRTLVKQALDSEYVIYEAENGKQALKMAKSLMPNMVLTDILMPIMNGTEFCEKLKTDKETSHIPVVMLTAKASEESEIENLKLGVEGYIRKPFEMELLQLTLSNILKQRDQLRKQFTRNITLQPTEIAVTSVDESFLQTAIEIVEKHMMNTDFNVEMLVKEMGYSRSNLYMKFKEITGLSSSEFIRNIRLKRAVQLFEQSDLSVKEIMYKTGFNTASYFSKCFKKQFGVIPSEYVTKLKEKKTTS</sequence>
<feature type="transmembrane region" description="Helical" evidence="12">
    <location>
        <begin position="829"/>
        <end position="851"/>
    </location>
</feature>
<reference evidence="16 17" key="1">
    <citation type="journal article" date="2019" name="Mar. Drugs">
        <title>Comparative Genomics and CAZyme Genome Repertoires of Marine Zobellia amurskyensis KMM 3526(T) and Zobellia laminariae KMM 3676(T).</title>
        <authorList>
            <person name="Chernysheva N."/>
            <person name="Bystritskaya E."/>
            <person name="Stenkova A."/>
            <person name="Golovkin I."/>
            <person name="Nedashkovskaya O."/>
            <person name="Isaeva M."/>
        </authorList>
    </citation>
    <scope>NUCLEOTIDE SEQUENCE [LARGE SCALE GENOMIC DNA]</scope>
    <source>
        <strain evidence="16 17">KMM 3526</strain>
    </source>
</reference>
<evidence type="ECO:0000256" key="10">
    <source>
        <dbReference type="ARBA" id="ARBA00023163"/>
    </source>
</evidence>
<keyword evidence="5" id="KW-0547">Nucleotide-binding</keyword>
<evidence type="ECO:0000259" key="15">
    <source>
        <dbReference type="PROSITE" id="PS50110"/>
    </source>
</evidence>
<evidence type="ECO:0000256" key="6">
    <source>
        <dbReference type="ARBA" id="ARBA00022777"/>
    </source>
</evidence>
<dbReference type="InterPro" id="IPR015943">
    <property type="entry name" value="WD40/YVTN_repeat-like_dom_sf"/>
</dbReference>
<keyword evidence="9" id="KW-0805">Transcription regulation</keyword>
<dbReference type="InterPro" id="IPR011123">
    <property type="entry name" value="Y_Y_Y"/>
</dbReference>
<dbReference type="CDD" id="cd00082">
    <property type="entry name" value="HisKA"/>
    <property type="match status" value="1"/>
</dbReference>
<dbReference type="SMART" id="SM00448">
    <property type="entry name" value="REC"/>
    <property type="match status" value="1"/>
</dbReference>
<dbReference type="GO" id="GO:0005524">
    <property type="term" value="F:ATP binding"/>
    <property type="evidence" value="ECO:0007669"/>
    <property type="project" value="UniProtKB-KW"/>
</dbReference>
<evidence type="ECO:0000256" key="5">
    <source>
        <dbReference type="ARBA" id="ARBA00022741"/>
    </source>
</evidence>
<dbReference type="PANTHER" id="PTHR43547">
    <property type="entry name" value="TWO-COMPONENT HISTIDINE KINASE"/>
    <property type="match status" value="1"/>
</dbReference>
<dbReference type="Gene3D" id="3.40.50.2300">
    <property type="match status" value="1"/>
</dbReference>
<dbReference type="Pfam" id="PF07494">
    <property type="entry name" value="Reg_prop"/>
    <property type="match status" value="8"/>
</dbReference>
<dbReference type="InterPro" id="IPR011110">
    <property type="entry name" value="Reg_prop"/>
</dbReference>
<dbReference type="Pfam" id="PF00512">
    <property type="entry name" value="HisKA"/>
    <property type="match status" value="1"/>
</dbReference>
<dbReference type="FunFam" id="3.30.565.10:FF:000037">
    <property type="entry name" value="Hybrid sensor histidine kinase/response regulator"/>
    <property type="match status" value="1"/>
</dbReference>
<evidence type="ECO:0000259" key="14">
    <source>
        <dbReference type="PROSITE" id="PS50109"/>
    </source>
</evidence>
<dbReference type="EMBL" id="RCNR01000007">
    <property type="protein sequence ID" value="MUH35224.1"/>
    <property type="molecule type" value="Genomic_DNA"/>
</dbReference>
<dbReference type="Gene3D" id="2.130.10.10">
    <property type="entry name" value="YVTN repeat-like/Quinoprotein amine dehydrogenase"/>
    <property type="match status" value="3"/>
</dbReference>
<dbReference type="SUPFAM" id="SSF55874">
    <property type="entry name" value="ATPase domain of HSP90 chaperone/DNA topoisomerase II/histidine kinase"/>
    <property type="match status" value="1"/>
</dbReference>
<dbReference type="PROSITE" id="PS01124">
    <property type="entry name" value="HTH_ARAC_FAMILY_2"/>
    <property type="match status" value="1"/>
</dbReference>
<keyword evidence="12" id="KW-0812">Transmembrane</keyword>
<feature type="domain" description="Histidine kinase" evidence="14">
    <location>
        <begin position="887"/>
        <end position="1114"/>
    </location>
</feature>
<dbReference type="InterPro" id="IPR003661">
    <property type="entry name" value="HisK_dim/P_dom"/>
</dbReference>
<feature type="modified residue" description="4-aspartylphosphate" evidence="11">
    <location>
        <position position="1213"/>
    </location>
</feature>
<dbReference type="InterPro" id="IPR018060">
    <property type="entry name" value="HTH_AraC"/>
</dbReference>
<dbReference type="InterPro" id="IPR013783">
    <property type="entry name" value="Ig-like_fold"/>
</dbReference>
<evidence type="ECO:0000256" key="9">
    <source>
        <dbReference type="ARBA" id="ARBA00023015"/>
    </source>
</evidence>
<gene>
    <name evidence="16" type="ORF">D9O36_05170</name>
</gene>
<dbReference type="GO" id="GO:0000155">
    <property type="term" value="F:phosphorelay sensor kinase activity"/>
    <property type="evidence" value="ECO:0007669"/>
    <property type="project" value="InterPro"/>
</dbReference>
<keyword evidence="4" id="KW-0808">Transferase</keyword>
<dbReference type="SMART" id="SM00387">
    <property type="entry name" value="HATPase_c"/>
    <property type="match status" value="1"/>
</dbReference>
<dbReference type="SUPFAM" id="SSF47384">
    <property type="entry name" value="Homodimeric domain of signal transducing histidine kinase"/>
    <property type="match status" value="1"/>
</dbReference>
<keyword evidence="7" id="KW-0067">ATP-binding</keyword>